<dbReference type="GO" id="GO:0016020">
    <property type="term" value="C:membrane"/>
    <property type="evidence" value="ECO:0007669"/>
    <property type="project" value="UniProtKB-SubCell"/>
</dbReference>
<feature type="transmembrane region" description="Helical" evidence="9">
    <location>
        <begin position="282"/>
        <end position="302"/>
    </location>
</feature>
<keyword evidence="3" id="KW-0813">Transport</keyword>
<organism evidence="10 11">
    <name type="scientific">Toxocara canis</name>
    <name type="common">Canine roundworm</name>
    <dbReference type="NCBI Taxonomy" id="6265"/>
    <lineage>
        <taxon>Eukaryota</taxon>
        <taxon>Metazoa</taxon>
        <taxon>Ecdysozoa</taxon>
        <taxon>Nematoda</taxon>
        <taxon>Chromadorea</taxon>
        <taxon>Rhabditida</taxon>
        <taxon>Spirurina</taxon>
        <taxon>Ascaridomorpha</taxon>
        <taxon>Ascaridoidea</taxon>
        <taxon>Toxocaridae</taxon>
        <taxon>Toxocara</taxon>
    </lineage>
</organism>
<dbReference type="EMBL" id="JPKZ01001679">
    <property type="protein sequence ID" value="KHN80751.1"/>
    <property type="molecule type" value="Genomic_DNA"/>
</dbReference>
<feature type="transmembrane region" description="Helical" evidence="9">
    <location>
        <begin position="314"/>
        <end position="336"/>
    </location>
</feature>
<dbReference type="OrthoDB" id="260807at2759"/>
<keyword evidence="5 9" id="KW-0812">Transmembrane</keyword>
<protein>
    <submittedName>
        <fullName evidence="10">Sodium-dependent phosphate transporter 1-A</fullName>
    </submittedName>
</protein>
<comment type="caution">
    <text evidence="10">The sequence shown here is derived from an EMBL/GenBank/DDBJ whole genome shotgun (WGS) entry which is preliminary data.</text>
</comment>
<feature type="compositionally biased region" description="Polar residues" evidence="8">
    <location>
        <begin position="118"/>
        <end position="127"/>
    </location>
</feature>
<evidence type="ECO:0000256" key="2">
    <source>
        <dbReference type="ARBA" id="ARBA00009916"/>
    </source>
</evidence>
<dbReference type="InterPro" id="IPR001204">
    <property type="entry name" value="Phos_transporter"/>
</dbReference>
<reference evidence="10 11" key="1">
    <citation type="submission" date="2014-11" db="EMBL/GenBank/DDBJ databases">
        <title>Genetic blueprint of the zoonotic pathogen Toxocara canis.</title>
        <authorList>
            <person name="Zhu X.-Q."/>
            <person name="Korhonen P.K."/>
            <person name="Cai H."/>
            <person name="Young N.D."/>
            <person name="Nejsum P."/>
            <person name="von Samson-Himmelstjerna G."/>
            <person name="Boag P.R."/>
            <person name="Tan P."/>
            <person name="Li Q."/>
            <person name="Min J."/>
            <person name="Yang Y."/>
            <person name="Wang X."/>
            <person name="Fang X."/>
            <person name="Hall R.S."/>
            <person name="Hofmann A."/>
            <person name="Sternberg P.W."/>
            <person name="Jex A.R."/>
            <person name="Gasser R.B."/>
        </authorList>
    </citation>
    <scope>NUCLEOTIDE SEQUENCE [LARGE SCALE GENOMIC DNA]</scope>
    <source>
        <strain evidence="10">PN_DK_2014</strain>
    </source>
</reference>
<keyword evidence="11" id="KW-1185">Reference proteome</keyword>
<gene>
    <name evidence="10" type="primary">slc20a1-a</name>
    <name evidence="10" type="ORF">Tcan_16710</name>
</gene>
<evidence type="ECO:0000256" key="7">
    <source>
        <dbReference type="ARBA" id="ARBA00023136"/>
    </source>
</evidence>
<feature type="compositionally biased region" description="Basic and acidic residues" evidence="8">
    <location>
        <begin position="128"/>
        <end position="143"/>
    </location>
</feature>
<feature type="region of interest" description="Disordered" evidence="8">
    <location>
        <begin position="94"/>
        <end position="148"/>
    </location>
</feature>
<accession>A0A0B2VB74</accession>
<dbReference type="Pfam" id="PF01384">
    <property type="entry name" value="PHO4"/>
    <property type="match status" value="1"/>
</dbReference>
<dbReference type="PANTHER" id="PTHR11101">
    <property type="entry name" value="PHOSPHATE TRANSPORTER"/>
    <property type="match status" value="1"/>
</dbReference>
<dbReference type="PANTHER" id="PTHR11101:SF67">
    <property type="entry name" value="PHOSPHATE TRANSPORTER"/>
    <property type="match status" value="1"/>
</dbReference>
<evidence type="ECO:0000256" key="9">
    <source>
        <dbReference type="SAM" id="Phobius"/>
    </source>
</evidence>
<comment type="similarity">
    <text evidence="2">Belongs to the inorganic phosphate transporter (PiT) (TC 2.A.20) family.</text>
</comment>
<dbReference type="GO" id="GO:0005315">
    <property type="term" value="F:phosphate transmembrane transporter activity"/>
    <property type="evidence" value="ECO:0007669"/>
    <property type="project" value="InterPro"/>
</dbReference>
<evidence type="ECO:0000256" key="6">
    <source>
        <dbReference type="ARBA" id="ARBA00022989"/>
    </source>
</evidence>
<keyword evidence="6 9" id="KW-1133">Transmembrane helix</keyword>
<comment type="subcellular location">
    <subcellularLocation>
        <location evidence="1">Membrane</location>
        <topology evidence="1">Multi-pass membrane protein</topology>
    </subcellularLocation>
</comment>
<feature type="transmembrane region" description="Helical" evidence="9">
    <location>
        <begin position="226"/>
        <end position="244"/>
    </location>
</feature>
<name>A0A0B2VB74_TOXCA</name>
<evidence type="ECO:0000256" key="1">
    <source>
        <dbReference type="ARBA" id="ARBA00004141"/>
    </source>
</evidence>
<keyword evidence="7 9" id="KW-0472">Membrane</keyword>
<evidence type="ECO:0000256" key="4">
    <source>
        <dbReference type="ARBA" id="ARBA00022592"/>
    </source>
</evidence>
<proteinExistence type="inferred from homology"/>
<evidence type="ECO:0000313" key="10">
    <source>
        <dbReference type="EMBL" id="KHN80751.1"/>
    </source>
</evidence>
<sequence length="340" mass="37040">VLHLASIPLWLSLTISFVIATICAIVIHFFVVPYLKKRIERQIAEKAEMRSKNASKSSNDAITVVSLHKEQELDEVGDSDSADIVPGIIILSGSPKSKRNTTPTHQMPFDVKDDNIGTLRSQNAQTRQSKEANDHTPSQREDSSVSSTMKSAIKDIKRFMKWFLPVRDRRPDEKTLKIFSSIQVFTACFAGFAHGANDVSNAIAPLAALLSIYMDMDVTQKGETPIYVLLYGVFAICVGLIALGKKVILTVGTKMSEINAASGFTIEFGAAVTALVASKAGLPISTTHSLVGSVVFVGLVKSRQGIDWRIFRNIALSWVVTLPVSGLISAGIMFLLQFTL</sequence>
<dbReference type="Proteomes" id="UP000031036">
    <property type="component" value="Unassembled WGS sequence"/>
</dbReference>
<dbReference type="AlphaFoldDB" id="A0A0B2VB74"/>
<dbReference type="STRING" id="6265.A0A0B2VB74"/>
<dbReference type="GO" id="GO:0035435">
    <property type="term" value="P:phosphate ion transmembrane transport"/>
    <property type="evidence" value="ECO:0007669"/>
    <property type="project" value="TreeGrafter"/>
</dbReference>
<feature type="non-terminal residue" evidence="10">
    <location>
        <position position="1"/>
    </location>
</feature>
<evidence type="ECO:0000313" key="11">
    <source>
        <dbReference type="Proteomes" id="UP000031036"/>
    </source>
</evidence>
<feature type="transmembrane region" description="Helical" evidence="9">
    <location>
        <begin position="12"/>
        <end position="35"/>
    </location>
</feature>
<evidence type="ECO:0000256" key="5">
    <source>
        <dbReference type="ARBA" id="ARBA00022692"/>
    </source>
</evidence>
<evidence type="ECO:0000256" key="8">
    <source>
        <dbReference type="SAM" id="MobiDB-lite"/>
    </source>
</evidence>
<keyword evidence="4" id="KW-0592">Phosphate transport</keyword>
<evidence type="ECO:0000256" key="3">
    <source>
        <dbReference type="ARBA" id="ARBA00022448"/>
    </source>
</evidence>